<accession>A0A916YNE9</accession>
<name>A0A916YNE9_9SPHN</name>
<reference evidence="2 3" key="1">
    <citation type="journal article" date="2014" name="Int. J. Syst. Evol. Microbiol.">
        <title>Complete genome sequence of Corynebacterium casei LMG S-19264T (=DSM 44701T), isolated from a smear-ripened cheese.</title>
        <authorList>
            <consortium name="US DOE Joint Genome Institute (JGI-PGF)"/>
            <person name="Walter F."/>
            <person name="Albersmeier A."/>
            <person name="Kalinowski J."/>
            <person name="Ruckert C."/>
        </authorList>
    </citation>
    <scope>NUCLEOTIDE SEQUENCE [LARGE SCALE GENOMIC DNA]</scope>
    <source>
        <strain evidence="2 3">CGMCC 1.15358</strain>
    </source>
</reference>
<protein>
    <submittedName>
        <fullName evidence="2">Uncharacterized protein</fullName>
    </submittedName>
</protein>
<evidence type="ECO:0000256" key="1">
    <source>
        <dbReference type="SAM" id="Phobius"/>
    </source>
</evidence>
<feature type="transmembrane region" description="Helical" evidence="1">
    <location>
        <begin position="44"/>
        <end position="64"/>
    </location>
</feature>
<evidence type="ECO:0000313" key="2">
    <source>
        <dbReference type="EMBL" id="GGD53016.1"/>
    </source>
</evidence>
<keyword evidence="1" id="KW-0472">Membrane</keyword>
<evidence type="ECO:0000313" key="3">
    <source>
        <dbReference type="Proteomes" id="UP000598997"/>
    </source>
</evidence>
<comment type="caution">
    <text evidence="2">The sequence shown here is derived from an EMBL/GenBank/DDBJ whole genome shotgun (WGS) entry which is preliminary data.</text>
</comment>
<proteinExistence type="predicted"/>
<gene>
    <name evidence="2" type="ORF">GCM10010989_29050</name>
</gene>
<keyword evidence="3" id="KW-1185">Reference proteome</keyword>
<dbReference type="AlphaFoldDB" id="A0A916YNE9"/>
<organism evidence="2 3">
    <name type="scientific">Croceicoccus pelagius</name>
    <dbReference type="NCBI Taxonomy" id="1703341"/>
    <lineage>
        <taxon>Bacteria</taxon>
        <taxon>Pseudomonadati</taxon>
        <taxon>Pseudomonadota</taxon>
        <taxon>Alphaproteobacteria</taxon>
        <taxon>Sphingomonadales</taxon>
        <taxon>Erythrobacteraceae</taxon>
        <taxon>Croceicoccus</taxon>
    </lineage>
</organism>
<feature type="transmembrane region" description="Helical" evidence="1">
    <location>
        <begin position="76"/>
        <end position="98"/>
    </location>
</feature>
<dbReference type="EMBL" id="BMIO01000013">
    <property type="protein sequence ID" value="GGD53016.1"/>
    <property type="molecule type" value="Genomic_DNA"/>
</dbReference>
<dbReference type="Proteomes" id="UP000598997">
    <property type="component" value="Unassembled WGS sequence"/>
</dbReference>
<keyword evidence="1" id="KW-0812">Transmembrane</keyword>
<sequence length="99" mass="10842">MRRSGMNSERLHLAIWQAAIALAIYGLSIIVGIVAALAFESSPLLLVITIATAIACWIALAFNWRGMSRTQTLWFARYLCVFVVGLIGLDVLIAIASYE</sequence>
<feature type="transmembrane region" description="Helical" evidence="1">
    <location>
        <begin position="12"/>
        <end position="38"/>
    </location>
</feature>
<keyword evidence="1" id="KW-1133">Transmembrane helix</keyword>